<dbReference type="Proteomes" id="UP000375525">
    <property type="component" value="Unassembled WGS sequence"/>
</dbReference>
<reference evidence="1 2" key="1">
    <citation type="submission" date="2019-09" db="EMBL/GenBank/DDBJ databases">
        <authorList>
            <person name="Chandra G."/>
            <person name="Truman W A."/>
        </authorList>
    </citation>
    <scope>NUCLEOTIDE SEQUENCE [LARGE SCALE GENOMIC DNA]</scope>
    <source>
        <strain evidence="1">PS880</strain>
    </source>
</reference>
<name>A0A5E7GY05_PSEFL</name>
<gene>
    <name evidence="1" type="ORF">PS880_00589</name>
</gene>
<dbReference type="OrthoDB" id="6861349at2"/>
<accession>A0A5E7GY05</accession>
<dbReference type="EMBL" id="CABVIH010000002">
    <property type="protein sequence ID" value="VVO56819.1"/>
    <property type="molecule type" value="Genomic_DNA"/>
</dbReference>
<sequence length="450" mass="49958">MSSQILKIDKVTIVPWTTPVIHTGNPEGGIRLSEAEAVVDPWLNMNEFDTAELLLNNESTPVADKTIHSGEENKRFSLVLPLARLQDGINRIRLKVKRVGQEPETSEDLVVLFNTPRPGDEVTGTGDNPNLVMTLPADVIDKGLDADRVAEGVEVRLNYVYMRAHDKITLDCDGHTVLHTVTAAQAAAGTIVLKLFADAFKTDNPRFAMRFRGVDQIGNSSGPQAIWSPTTKINVHIRQPALDLKPPKVLEAKELDGTRLNFEKDFYETNFATVEVDYTGSDLGQSVKVYWLGRNSTYGSEIQTVAYAGQVLKFQAPRLEVVDCIGSGAQISYTVRLPGATEPLPSKDLRITVTAQKHRLPEPTLNSDKTNLRVYYPTLEGTYSVRMALFGITTRYGDEVPITQPLQTDLSVPSAWITENRGRSVMFNYTLRKTDTNDPIIFSWCLRVAL</sequence>
<dbReference type="RefSeq" id="WP_150778547.1">
    <property type="nucleotide sequence ID" value="NZ_CABVIH010000002.1"/>
</dbReference>
<proteinExistence type="predicted"/>
<evidence type="ECO:0000313" key="2">
    <source>
        <dbReference type="Proteomes" id="UP000375525"/>
    </source>
</evidence>
<organism evidence="1 2">
    <name type="scientific">Pseudomonas fluorescens</name>
    <dbReference type="NCBI Taxonomy" id="294"/>
    <lineage>
        <taxon>Bacteria</taxon>
        <taxon>Pseudomonadati</taxon>
        <taxon>Pseudomonadota</taxon>
        <taxon>Gammaproteobacteria</taxon>
        <taxon>Pseudomonadales</taxon>
        <taxon>Pseudomonadaceae</taxon>
        <taxon>Pseudomonas</taxon>
    </lineage>
</organism>
<dbReference type="AlphaFoldDB" id="A0A5E7GY05"/>
<protein>
    <submittedName>
        <fullName evidence="1">Uncharacterized protein</fullName>
    </submittedName>
</protein>
<evidence type="ECO:0000313" key="1">
    <source>
        <dbReference type="EMBL" id="VVO56819.1"/>
    </source>
</evidence>